<sequence length="1032" mass="114296">MKYSKLFFAPSLLMSWLASAQPSFIVSPYLQNPATDAMSVLLETNDQNVQLHYRERGTEQPFITIMMNKIASSSTIHRARIDNLNSSTRYQYYVTTDGGDSDIWGFKTWPVPSDNQETIKILSFSDSQGNHVNRLGDIVNNGMVPNNCNNDINNCDDEIAAIIVPGDIVQTGSNINQWRTQFFGQAAPIFARVPVIPAIGNHDYALTNYTNYFELPSNSTGNYEEQWHSFDYLNLRIITLNSNTTTNTTLEKQQRLWLDPLLEDTTNNSEIDYVMLQIHHPCKSELWVPGEKDLTCEYVRKFEDISAQTGKISGHIFGHTHAYSRGQSRDVSHLWLNAAVSSGDIDYWDEYQMYDYDEFQRSYPEFGYSLLEFGVKQKSMHVKRYSGGDGRDQYWGYQGEGIRDDFVVGGDNFNPEQPTAIAPNGSVIEGNFTLVASEYADADNDNHLESHWQVSSDPEFNTVELDFWGNKTRSENIWRYQNTQAGVALNAYDVNTSLPSGSYHWRVRYRDEHWAWSEWSPNATFEVEDQVYSDNLVLNGDAELGMQHWTVEIGVVESNASGACNGITAQQGANYFSAGGICSHSAVGQAMQEIDLSSFTPEISNGSAFLELAAFIRNYNGKDIPEVWVDVYNSNSDLVTTSSILTNASGTWAEQKTKIELPTSAAVAVVRMKGTRNAGSDNDSYIDSIKLRLGSEPLAFTSSDNLLVNGDAEQGMENWEIEQGVVESNASGACSGITAQQGAKYFSAGGICSHSAVGQAMQKVDLTAYGAVISRNTAILNLQAYIRDWNGNDIPEVWVDLYDDSDTLIASSESLSNTNATWTLKTTSITLPPNTLSAVVRMKGTRKSGSDNDSYIDAISLIITHEEIPAPENMKPVASIKATEEVNRGDTVYLDGSASFDPDNGPNLLSYQWTMASLPLGSKAEIIGSDTAHAHFEADEAGIYHIQLSVTDGELIGNADLVLMAEELPLQMCDVNADFYIDNNDIRAITAKLNTPAEEGDRADWDQNGIVNALDARACMLQCSQIRCAVNN</sequence>
<dbReference type="Gene3D" id="3.60.21.10">
    <property type="match status" value="1"/>
</dbReference>
<dbReference type="GO" id="GO:0046872">
    <property type="term" value="F:metal ion binding"/>
    <property type="evidence" value="ECO:0007669"/>
    <property type="project" value="InterPro"/>
</dbReference>
<feature type="signal peptide" evidence="2">
    <location>
        <begin position="1"/>
        <end position="20"/>
    </location>
</feature>
<dbReference type="Gene3D" id="2.60.120.260">
    <property type="entry name" value="Galactose-binding domain-like"/>
    <property type="match status" value="2"/>
</dbReference>
<dbReference type="InterPro" id="IPR013783">
    <property type="entry name" value="Ig-like_fold"/>
</dbReference>
<dbReference type="PANTHER" id="PTHR45867:SF3">
    <property type="entry name" value="ACID PHOSPHATASE TYPE 7"/>
    <property type="match status" value="1"/>
</dbReference>
<dbReference type="Pfam" id="PF22352">
    <property type="entry name" value="K319L-like_PKD"/>
    <property type="match status" value="1"/>
</dbReference>
<dbReference type="SUPFAM" id="SSF49363">
    <property type="entry name" value="Purple acid phosphatase, N-terminal domain"/>
    <property type="match status" value="1"/>
</dbReference>
<name>A0A148KKZ0_9ALTE</name>
<keyword evidence="5" id="KW-1185">Reference proteome</keyword>
<dbReference type="OrthoDB" id="9809781at2"/>
<proteinExistence type="predicted"/>
<dbReference type="STRING" id="1799789.AX660_02160"/>
<dbReference type="PANTHER" id="PTHR45867">
    <property type="entry name" value="PURPLE ACID PHOSPHATASE"/>
    <property type="match status" value="1"/>
</dbReference>
<dbReference type="Gene3D" id="2.60.40.10">
    <property type="entry name" value="Immunoglobulins"/>
    <property type="match status" value="2"/>
</dbReference>
<dbReference type="InterPro" id="IPR008963">
    <property type="entry name" value="Purple_acid_Pase-like_N"/>
</dbReference>
<evidence type="ECO:0000313" key="5">
    <source>
        <dbReference type="Proteomes" id="UP000070299"/>
    </source>
</evidence>
<evidence type="ECO:0000256" key="2">
    <source>
        <dbReference type="SAM" id="SignalP"/>
    </source>
</evidence>
<reference evidence="5" key="1">
    <citation type="submission" date="2016-02" db="EMBL/GenBank/DDBJ databases">
        <authorList>
            <person name="Schultz-Johansen M."/>
            <person name="Glaring M.A."/>
            <person name="Bech P.K."/>
            <person name="Stougaard P."/>
        </authorList>
    </citation>
    <scope>NUCLEOTIDE SEQUENCE [LARGE SCALE GENOMIC DNA]</scope>
    <source>
        <strain evidence="5">S66</strain>
    </source>
</reference>
<dbReference type="GO" id="GO:0003993">
    <property type="term" value="F:acid phosphatase activity"/>
    <property type="evidence" value="ECO:0007669"/>
    <property type="project" value="InterPro"/>
</dbReference>
<gene>
    <name evidence="4" type="ORF">AX660_02160</name>
</gene>
<dbReference type="EMBL" id="LSNE01000018">
    <property type="protein sequence ID" value="KXI26931.1"/>
    <property type="molecule type" value="Genomic_DNA"/>
</dbReference>
<evidence type="ECO:0000313" key="4">
    <source>
        <dbReference type="EMBL" id="KXI26931.1"/>
    </source>
</evidence>
<dbReference type="InterPro" id="IPR004843">
    <property type="entry name" value="Calcineurin-like_PHP"/>
</dbReference>
<feature type="chain" id="PRO_5007550141" description="Calcineurin-like phosphoesterase domain-containing protein" evidence="2">
    <location>
        <begin position="21"/>
        <end position="1032"/>
    </location>
</feature>
<dbReference type="SUPFAM" id="SSF56300">
    <property type="entry name" value="Metallo-dependent phosphatases"/>
    <property type="match status" value="1"/>
</dbReference>
<dbReference type="RefSeq" id="WP_068381812.1">
    <property type="nucleotide sequence ID" value="NZ_LSNE01000018.1"/>
</dbReference>
<feature type="domain" description="Calcineurin-like phosphoesterase" evidence="3">
    <location>
        <begin position="120"/>
        <end position="323"/>
    </location>
</feature>
<dbReference type="Pfam" id="PF00149">
    <property type="entry name" value="Metallophos"/>
    <property type="match status" value="1"/>
</dbReference>
<dbReference type="Proteomes" id="UP000070299">
    <property type="component" value="Unassembled WGS sequence"/>
</dbReference>
<organism evidence="4 5">
    <name type="scientific">Paraglaciecola hydrolytica</name>
    <dbReference type="NCBI Taxonomy" id="1799789"/>
    <lineage>
        <taxon>Bacteria</taxon>
        <taxon>Pseudomonadati</taxon>
        <taxon>Pseudomonadota</taxon>
        <taxon>Gammaproteobacteria</taxon>
        <taxon>Alteromonadales</taxon>
        <taxon>Alteromonadaceae</taxon>
        <taxon>Paraglaciecola</taxon>
    </lineage>
</organism>
<evidence type="ECO:0000256" key="1">
    <source>
        <dbReference type="ARBA" id="ARBA00022729"/>
    </source>
</evidence>
<protein>
    <recommendedName>
        <fullName evidence="3">Calcineurin-like phosphoesterase domain-containing protein</fullName>
    </recommendedName>
</protein>
<dbReference type="InterPro" id="IPR029052">
    <property type="entry name" value="Metallo-depent_PP-like"/>
</dbReference>
<evidence type="ECO:0000259" key="3">
    <source>
        <dbReference type="Pfam" id="PF00149"/>
    </source>
</evidence>
<keyword evidence="1 2" id="KW-0732">Signal</keyword>
<comment type="caution">
    <text evidence="4">The sequence shown here is derived from an EMBL/GenBank/DDBJ whole genome shotgun (WGS) entry which is preliminary data.</text>
</comment>
<accession>A0A148KKZ0</accession>
<dbReference type="AlphaFoldDB" id="A0A148KKZ0"/>